<name>A0A931NHX9_9BURK</name>
<evidence type="ECO:0000256" key="1">
    <source>
        <dbReference type="SAM" id="Phobius"/>
    </source>
</evidence>
<keyword evidence="1" id="KW-1133">Transmembrane helix</keyword>
<organism evidence="2 3">
    <name type="scientific">Inhella proteolytica</name>
    <dbReference type="NCBI Taxonomy" id="2795029"/>
    <lineage>
        <taxon>Bacteria</taxon>
        <taxon>Pseudomonadati</taxon>
        <taxon>Pseudomonadota</taxon>
        <taxon>Betaproteobacteria</taxon>
        <taxon>Burkholderiales</taxon>
        <taxon>Sphaerotilaceae</taxon>
        <taxon>Inhella</taxon>
    </lineage>
</organism>
<dbReference type="EMBL" id="JAEDAK010000007">
    <property type="protein sequence ID" value="MBH9577534.1"/>
    <property type="molecule type" value="Genomic_DNA"/>
</dbReference>
<accession>A0A931NHX9</accession>
<feature type="transmembrane region" description="Helical" evidence="1">
    <location>
        <begin position="68"/>
        <end position="85"/>
    </location>
</feature>
<evidence type="ECO:0008006" key="4">
    <source>
        <dbReference type="Google" id="ProtNLM"/>
    </source>
</evidence>
<comment type="caution">
    <text evidence="2">The sequence shown here is derived from an EMBL/GenBank/DDBJ whole genome shotgun (WGS) entry which is preliminary data.</text>
</comment>
<feature type="transmembrane region" description="Helical" evidence="1">
    <location>
        <begin position="20"/>
        <end position="47"/>
    </location>
</feature>
<evidence type="ECO:0000313" key="3">
    <source>
        <dbReference type="Proteomes" id="UP000613266"/>
    </source>
</evidence>
<reference evidence="2" key="1">
    <citation type="submission" date="2020-12" db="EMBL/GenBank/DDBJ databases">
        <title>The genome sequence of Inhella sp. 1Y17.</title>
        <authorList>
            <person name="Liu Y."/>
        </authorList>
    </citation>
    <scope>NUCLEOTIDE SEQUENCE</scope>
    <source>
        <strain evidence="2">1Y17</strain>
    </source>
</reference>
<feature type="transmembrane region" description="Helical" evidence="1">
    <location>
        <begin position="91"/>
        <end position="111"/>
    </location>
</feature>
<dbReference type="RefSeq" id="WP_198111310.1">
    <property type="nucleotide sequence ID" value="NZ_JAEDAK010000007.1"/>
</dbReference>
<keyword evidence="1" id="KW-0812">Transmembrane</keyword>
<dbReference type="Proteomes" id="UP000613266">
    <property type="component" value="Unassembled WGS sequence"/>
</dbReference>
<keyword evidence="1" id="KW-0472">Membrane</keyword>
<dbReference type="AlphaFoldDB" id="A0A931NHX9"/>
<proteinExistence type="predicted"/>
<keyword evidence="3" id="KW-1185">Reference proteome</keyword>
<protein>
    <recommendedName>
        <fullName evidence="4">Transmembrane protein</fullName>
    </recommendedName>
</protein>
<evidence type="ECO:0000313" key="2">
    <source>
        <dbReference type="EMBL" id="MBH9577534.1"/>
    </source>
</evidence>
<sequence length="120" mass="13559">MNPQEQGLYNVSLVSYVLHAIVAIGAVLPGFQPGVALLLIAIVIDLVKRGDAQGSWLESHFRWRLRSVLFAGLAYLLTSWLWFLLIVPGWIAWFCISLWFLYRIVTGWSALQGRRPMATS</sequence>
<gene>
    <name evidence="2" type="ORF">I7X39_11540</name>
</gene>